<name>L7LYZ4_RHIPC</name>
<reference evidence="2" key="1">
    <citation type="submission" date="2012-11" db="EMBL/GenBank/DDBJ databases">
        <authorList>
            <person name="Lucero-Rivera Y.E."/>
            <person name="Tovar-Ramirez D."/>
        </authorList>
    </citation>
    <scope>NUCLEOTIDE SEQUENCE</scope>
    <source>
        <tissue evidence="2">Salivary gland</tissue>
    </source>
</reference>
<dbReference type="AlphaFoldDB" id="L7LYZ4"/>
<reference evidence="2" key="2">
    <citation type="journal article" date="2015" name="J. Proteomics">
        <title>Sexual differences in the sialomes of the zebra tick, Rhipicephalus pulchellus.</title>
        <authorList>
            <person name="Tan A.W."/>
            <person name="Francischetti I.M."/>
            <person name="Slovak M."/>
            <person name="Kini R.M."/>
            <person name="Ribeiro J.M."/>
        </authorList>
    </citation>
    <scope>NUCLEOTIDE SEQUENCE</scope>
    <source>
        <tissue evidence="2">Salivary gland</tissue>
    </source>
</reference>
<evidence type="ECO:0000256" key="1">
    <source>
        <dbReference type="SAM" id="Phobius"/>
    </source>
</evidence>
<organism evidence="2">
    <name type="scientific">Rhipicephalus pulchellus</name>
    <name type="common">Yellow backed tick</name>
    <name type="synonym">Dermacentor pulchellus</name>
    <dbReference type="NCBI Taxonomy" id="72859"/>
    <lineage>
        <taxon>Eukaryota</taxon>
        <taxon>Metazoa</taxon>
        <taxon>Ecdysozoa</taxon>
        <taxon>Arthropoda</taxon>
        <taxon>Chelicerata</taxon>
        <taxon>Arachnida</taxon>
        <taxon>Acari</taxon>
        <taxon>Parasitiformes</taxon>
        <taxon>Ixodida</taxon>
        <taxon>Ixodoidea</taxon>
        <taxon>Ixodidae</taxon>
        <taxon>Rhipicephalinae</taxon>
        <taxon>Rhipicephalus</taxon>
        <taxon>Rhipicephalus</taxon>
    </lineage>
</organism>
<keyword evidence="1" id="KW-0812">Transmembrane</keyword>
<proteinExistence type="evidence at transcript level"/>
<keyword evidence="1" id="KW-1133">Transmembrane helix</keyword>
<keyword evidence="1" id="KW-0472">Membrane</keyword>
<feature type="transmembrane region" description="Helical" evidence="1">
    <location>
        <begin position="12"/>
        <end position="42"/>
    </location>
</feature>
<evidence type="ECO:0000313" key="2">
    <source>
        <dbReference type="EMBL" id="JAA56088.1"/>
    </source>
</evidence>
<protein>
    <submittedName>
        <fullName evidence="2">Uncharacterized protein</fullName>
    </submittedName>
</protein>
<dbReference type="EMBL" id="GACK01008946">
    <property type="protein sequence ID" value="JAA56088.1"/>
    <property type="molecule type" value="mRNA"/>
</dbReference>
<accession>L7LYZ4</accession>
<sequence length="88" mass="10051">MLIPAFSRRCVLFEVLLVMPFLCAVCALICVQHICMCFVYIYTAEVIFFVCVHLCSCEHTDVKTKSFVKQLQRSSPPKTRFNLALATN</sequence>